<feature type="compositionally biased region" description="Polar residues" evidence="1">
    <location>
        <begin position="70"/>
        <end position="80"/>
    </location>
</feature>
<reference evidence="2 3" key="1">
    <citation type="submission" date="2021-02" db="EMBL/GenBank/DDBJ databases">
        <authorList>
            <person name="Vanwijnsberghe S."/>
        </authorList>
    </citation>
    <scope>NUCLEOTIDE SEQUENCE [LARGE SCALE GENOMIC DNA]</scope>
    <source>
        <strain evidence="2 3">R-69776</strain>
    </source>
</reference>
<feature type="compositionally biased region" description="Polar residues" evidence="1">
    <location>
        <begin position="32"/>
        <end position="55"/>
    </location>
</feature>
<accession>A0ABM8QLH6</accession>
<organism evidence="2 3">
    <name type="scientific">Paraburkholderia nemoris</name>
    <dbReference type="NCBI Taxonomy" id="2793076"/>
    <lineage>
        <taxon>Bacteria</taxon>
        <taxon>Pseudomonadati</taxon>
        <taxon>Pseudomonadota</taxon>
        <taxon>Betaproteobacteria</taxon>
        <taxon>Burkholderiales</taxon>
        <taxon>Burkholderiaceae</taxon>
        <taxon>Paraburkholderia</taxon>
    </lineage>
</organism>
<feature type="region of interest" description="Disordered" evidence="1">
    <location>
        <begin position="28"/>
        <end position="111"/>
    </location>
</feature>
<proteinExistence type="predicted"/>
<evidence type="ECO:0000313" key="2">
    <source>
        <dbReference type="EMBL" id="CAE6703344.1"/>
    </source>
</evidence>
<protein>
    <submittedName>
        <fullName evidence="2">Uncharacterized protein</fullName>
    </submittedName>
</protein>
<dbReference type="EMBL" id="CAJNBH010000002">
    <property type="protein sequence ID" value="CAE6703344.1"/>
    <property type="molecule type" value="Genomic_DNA"/>
</dbReference>
<keyword evidence="3" id="KW-1185">Reference proteome</keyword>
<evidence type="ECO:0000256" key="1">
    <source>
        <dbReference type="SAM" id="MobiDB-lite"/>
    </source>
</evidence>
<sequence>MSSARRMRHHPARLCALFIRPRAPFAMDMTSRRTMPTTGKTARSWPQGTRKSSGGQWRDTYSHAGESKQETAYTADSTKLATDGATKMKQEERASALSVKPAQEKRGGCGG</sequence>
<comment type="caution">
    <text evidence="2">The sequence shown here is derived from an EMBL/GenBank/DDBJ whole genome shotgun (WGS) entry which is preliminary data.</text>
</comment>
<gene>
    <name evidence="2" type="ORF">R69776_00739</name>
</gene>
<evidence type="ECO:0000313" key="3">
    <source>
        <dbReference type="Proteomes" id="UP000673821"/>
    </source>
</evidence>
<name>A0ABM8QLH6_9BURK</name>
<dbReference type="Proteomes" id="UP000673821">
    <property type="component" value="Unassembled WGS sequence"/>
</dbReference>
<feature type="compositionally biased region" description="Basic and acidic residues" evidence="1">
    <location>
        <begin position="102"/>
        <end position="111"/>
    </location>
</feature>